<dbReference type="AlphaFoldDB" id="A0A7H0GHF2"/>
<evidence type="ECO:0000256" key="1">
    <source>
        <dbReference type="SAM" id="Coils"/>
    </source>
</evidence>
<name>A0A7H0GHF2_9BURK</name>
<dbReference type="EMBL" id="CP060783">
    <property type="protein sequence ID" value="QNP47718.1"/>
    <property type="molecule type" value="Genomic_DNA"/>
</dbReference>
<dbReference type="Proteomes" id="UP000516028">
    <property type="component" value="Chromosome"/>
</dbReference>
<dbReference type="PANTHER" id="PTHR38765:SF1">
    <property type="entry name" value="DUF484 DOMAIN-CONTAINING PROTEIN"/>
    <property type="match status" value="1"/>
</dbReference>
<dbReference type="Pfam" id="PF04340">
    <property type="entry name" value="DUF484"/>
    <property type="match status" value="1"/>
</dbReference>
<dbReference type="RefSeq" id="WP_187723398.1">
    <property type="nucleotide sequence ID" value="NZ_CP060783.1"/>
</dbReference>
<reference evidence="2 3" key="1">
    <citation type="submission" date="2020-08" db="EMBL/GenBank/DDBJ databases">
        <title>Genome sequence of Diaphorobacter aerolatus KACC 16536T.</title>
        <authorList>
            <person name="Hyun D.-W."/>
            <person name="Bae J.-W."/>
        </authorList>
    </citation>
    <scope>NUCLEOTIDE SEQUENCE [LARGE SCALE GENOMIC DNA]</scope>
    <source>
        <strain evidence="2 3">KACC 16536</strain>
    </source>
</reference>
<feature type="coiled-coil region" evidence="1">
    <location>
        <begin position="52"/>
        <end position="79"/>
    </location>
</feature>
<protein>
    <submittedName>
        <fullName evidence="2">DUF484 family protein</fullName>
    </submittedName>
</protein>
<sequence>MTTTSIPTSSNVPPITEDDIAEFLVNTPDFFERHAEVLASVTITSPHGHRAVSLHERQAEMLREKIKGLEQRVMEMVRHSGENTSISDRTHEWARRMLAVKEPIRLPDAVEEGMRELFDVPQVALRVWGVSAVYGGETFAQGVSDDARAFASSLTSPFCGANMGFEPTQWLPEAGQVQSLALLPLRDGNIDSTEPAFGLLVLGSQDASRFDAAMGTDLLTRMAELASSALSRLR</sequence>
<evidence type="ECO:0000313" key="3">
    <source>
        <dbReference type="Proteomes" id="UP000516028"/>
    </source>
</evidence>
<dbReference type="Gene3D" id="3.30.450.40">
    <property type="match status" value="1"/>
</dbReference>
<organism evidence="2 3">
    <name type="scientific">Diaphorobacter aerolatus</name>
    <dbReference type="NCBI Taxonomy" id="1288495"/>
    <lineage>
        <taxon>Bacteria</taxon>
        <taxon>Pseudomonadati</taxon>
        <taxon>Pseudomonadota</taxon>
        <taxon>Betaproteobacteria</taxon>
        <taxon>Burkholderiales</taxon>
        <taxon>Comamonadaceae</taxon>
        <taxon>Diaphorobacter</taxon>
    </lineage>
</organism>
<dbReference type="KEGG" id="daer:H9K75_16215"/>
<keyword evidence="3" id="KW-1185">Reference proteome</keyword>
<keyword evidence="1" id="KW-0175">Coiled coil</keyword>
<proteinExistence type="predicted"/>
<gene>
    <name evidence="2" type="ORF">H9K75_16215</name>
</gene>
<accession>A0A7H0GHF2</accession>
<evidence type="ECO:0000313" key="2">
    <source>
        <dbReference type="EMBL" id="QNP47718.1"/>
    </source>
</evidence>
<dbReference type="InterPro" id="IPR029016">
    <property type="entry name" value="GAF-like_dom_sf"/>
</dbReference>
<dbReference type="InterPro" id="IPR007435">
    <property type="entry name" value="DUF484"/>
</dbReference>
<dbReference type="PANTHER" id="PTHR38765">
    <property type="entry name" value="DUF484 DOMAIN-CONTAINING PROTEIN"/>
    <property type="match status" value="1"/>
</dbReference>